<evidence type="ECO:0000313" key="6">
    <source>
        <dbReference type="EMBL" id="KAK3248415.1"/>
    </source>
</evidence>
<feature type="transmembrane region" description="Helical" evidence="5">
    <location>
        <begin position="283"/>
        <end position="301"/>
    </location>
</feature>
<dbReference type="EMBL" id="LGRX02028102">
    <property type="protein sequence ID" value="KAK3248415.1"/>
    <property type="molecule type" value="Genomic_DNA"/>
</dbReference>
<evidence type="ECO:0000256" key="5">
    <source>
        <dbReference type="SAM" id="Phobius"/>
    </source>
</evidence>
<gene>
    <name evidence="6" type="ORF">CYMTET_42117</name>
</gene>
<evidence type="ECO:0000313" key="7">
    <source>
        <dbReference type="Proteomes" id="UP001190700"/>
    </source>
</evidence>
<protein>
    <submittedName>
        <fullName evidence="6">Uncharacterized protein</fullName>
    </submittedName>
</protein>
<feature type="transmembrane region" description="Helical" evidence="5">
    <location>
        <begin position="209"/>
        <end position="230"/>
    </location>
</feature>
<keyword evidence="3 5" id="KW-1133">Transmembrane helix</keyword>
<keyword evidence="4 5" id="KW-0472">Membrane</keyword>
<name>A0AAE0C6P4_9CHLO</name>
<evidence type="ECO:0000256" key="3">
    <source>
        <dbReference type="ARBA" id="ARBA00022989"/>
    </source>
</evidence>
<dbReference type="InterPro" id="IPR005178">
    <property type="entry name" value="Ostalpha/TMEM184C"/>
</dbReference>
<sequence length="372" mass="42335">MGLTDQEDHRFLWRSLLHDSDDYDDDQPSFVELLDKKEPAIFVSWAIAVVSLVLSTRMFLAYRTSFQHCNVDMRVFRYQIIASLAMVCVTSSSISVIYVRTSELWTAILHAYESYCLYHFYYMILDLGGGEAAIIRSLEDKPPAHLYKYPPFCCCPCFLKTFRFSNEVTRYCQRAVTQFLVLQPAMSVFEVMVLVANNNTLHDSHAFVYTIRAITTISTAFAMHGLVVMWRSTDALLARYNLTIKFLAMKSAIFILSVQGNVILVMVYTGLVPTLAPLDKPGTVSFLANVLLCIEGPILLWRSTKAFIPEECRNEEIVSVEMTSFCQLCATRLKHNVQGWEHNKLALQGDVEVPQPLGMEPQTEDEDIQLSQ</sequence>
<evidence type="ECO:0000256" key="4">
    <source>
        <dbReference type="ARBA" id="ARBA00023136"/>
    </source>
</evidence>
<accession>A0AAE0C6P4</accession>
<reference evidence="6 7" key="1">
    <citation type="journal article" date="2015" name="Genome Biol. Evol.">
        <title>Comparative Genomics of a Bacterivorous Green Alga Reveals Evolutionary Causalities and Consequences of Phago-Mixotrophic Mode of Nutrition.</title>
        <authorList>
            <person name="Burns J.A."/>
            <person name="Paasch A."/>
            <person name="Narechania A."/>
            <person name="Kim E."/>
        </authorList>
    </citation>
    <scope>NUCLEOTIDE SEQUENCE [LARGE SCALE GENOMIC DNA]</scope>
    <source>
        <strain evidence="6 7">PLY_AMNH</strain>
    </source>
</reference>
<keyword evidence="2 5" id="KW-0812">Transmembrane</keyword>
<comment type="subcellular location">
    <subcellularLocation>
        <location evidence="1">Membrane</location>
        <topology evidence="1">Multi-pass membrane protein</topology>
    </subcellularLocation>
</comment>
<evidence type="ECO:0000256" key="1">
    <source>
        <dbReference type="ARBA" id="ARBA00004141"/>
    </source>
</evidence>
<feature type="transmembrane region" description="Helical" evidence="5">
    <location>
        <begin position="40"/>
        <end position="60"/>
    </location>
</feature>
<dbReference type="Proteomes" id="UP001190700">
    <property type="component" value="Unassembled WGS sequence"/>
</dbReference>
<dbReference type="Pfam" id="PF03619">
    <property type="entry name" value="Solute_trans_a"/>
    <property type="match status" value="1"/>
</dbReference>
<keyword evidence="7" id="KW-1185">Reference proteome</keyword>
<dbReference type="GO" id="GO:0016020">
    <property type="term" value="C:membrane"/>
    <property type="evidence" value="ECO:0007669"/>
    <property type="project" value="UniProtKB-SubCell"/>
</dbReference>
<evidence type="ECO:0000256" key="2">
    <source>
        <dbReference type="ARBA" id="ARBA00022692"/>
    </source>
</evidence>
<feature type="transmembrane region" description="Helical" evidence="5">
    <location>
        <begin position="251"/>
        <end position="271"/>
    </location>
</feature>
<dbReference type="SMART" id="SM01417">
    <property type="entry name" value="Solute_trans_a"/>
    <property type="match status" value="1"/>
</dbReference>
<dbReference type="PANTHER" id="PTHR23423">
    <property type="entry name" value="ORGANIC SOLUTE TRANSPORTER-RELATED"/>
    <property type="match status" value="1"/>
</dbReference>
<comment type="caution">
    <text evidence="6">The sequence shown here is derived from an EMBL/GenBank/DDBJ whole genome shotgun (WGS) entry which is preliminary data.</text>
</comment>
<proteinExistence type="predicted"/>
<organism evidence="6 7">
    <name type="scientific">Cymbomonas tetramitiformis</name>
    <dbReference type="NCBI Taxonomy" id="36881"/>
    <lineage>
        <taxon>Eukaryota</taxon>
        <taxon>Viridiplantae</taxon>
        <taxon>Chlorophyta</taxon>
        <taxon>Pyramimonadophyceae</taxon>
        <taxon>Pyramimonadales</taxon>
        <taxon>Pyramimonadaceae</taxon>
        <taxon>Cymbomonas</taxon>
    </lineage>
</organism>
<feature type="transmembrane region" description="Helical" evidence="5">
    <location>
        <begin position="80"/>
        <end position="99"/>
    </location>
</feature>
<dbReference type="AlphaFoldDB" id="A0AAE0C6P4"/>